<proteinExistence type="predicted"/>
<keyword evidence="3" id="KW-1185">Reference proteome</keyword>
<feature type="transmembrane region" description="Helical" evidence="1">
    <location>
        <begin position="99"/>
        <end position="115"/>
    </location>
</feature>
<dbReference type="Proteomes" id="UP001501532">
    <property type="component" value="Unassembled WGS sequence"/>
</dbReference>
<evidence type="ECO:0000256" key="1">
    <source>
        <dbReference type="SAM" id="Phobius"/>
    </source>
</evidence>
<keyword evidence="1" id="KW-1133">Transmembrane helix</keyword>
<comment type="caution">
    <text evidence="2">The sequence shown here is derived from an EMBL/GenBank/DDBJ whole genome shotgun (WGS) entry which is preliminary data.</text>
</comment>
<feature type="transmembrane region" description="Helical" evidence="1">
    <location>
        <begin position="154"/>
        <end position="177"/>
    </location>
</feature>
<accession>A0ABP6LKI6</accession>
<evidence type="ECO:0000313" key="3">
    <source>
        <dbReference type="Proteomes" id="UP001501532"/>
    </source>
</evidence>
<feature type="transmembrane region" description="Helical" evidence="1">
    <location>
        <begin position="183"/>
        <end position="206"/>
    </location>
</feature>
<reference evidence="3" key="1">
    <citation type="journal article" date="2019" name="Int. J. Syst. Evol. Microbiol.">
        <title>The Global Catalogue of Microorganisms (GCM) 10K type strain sequencing project: providing services to taxonomists for standard genome sequencing and annotation.</title>
        <authorList>
            <consortium name="The Broad Institute Genomics Platform"/>
            <consortium name="The Broad Institute Genome Sequencing Center for Infectious Disease"/>
            <person name="Wu L."/>
            <person name="Ma J."/>
        </authorList>
    </citation>
    <scope>NUCLEOTIDE SEQUENCE [LARGE SCALE GENOMIC DNA]</scope>
    <source>
        <strain evidence="3">JCM 9091</strain>
    </source>
</reference>
<feature type="transmembrane region" description="Helical" evidence="1">
    <location>
        <begin position="36"/>
        <end position="54"/>
    </location>
</feature>
<name>A0ABP6LKI6_9ACTN</name>
<gene>
    <name evidence="2" type="ORF">GCM10010448_34990</name>
</gene>
<dbReference type="RefSeq" id="WP_234519408.1">
    <property type="nucleotide sequence ID" value="NZ_BAAAUF010000026.1"/>
</dbReference>
<protein>
    <recommendedName>
        <fullName evidence="4">Intracellular septation protein A</fullName>
    </recommendedName>
</protein>
<keyword evidence="1" id="KW-0472">Membrane</keyword>
<dbReference type="EMBL" id="BAAAUF010000026">
    <property type="protein sequence ID" value="GAA3048931.1"/>
    <property type="molecule type" value="Genomic_DNA"/>
</dbReference>
<dbReference type="NCBIfam" id="NF041646">
    <property type="entry name" value="VC0807_fam"/>
    <property type="match status" value="1"/>
</dbReference>
<sequence>MTTNTVPQLQSKKNTFAPLIMDVAVPVGSYYLFKDGLGMSTLLALGLSSVVPAVRTATSAVRERTVNAFAALILFVNLVGLLLSFVAGDPRLMLAKDSGVSSAIGIGILVSVALGKPMMTAAVKPWLVKGDAEREAAWERLLAGSPAFRRAERVFSVVWGVVLLGECVVRVVGAYTLPVDTMVWLGSVILAVAMGLGFFVGGALAAGPMARMLTTEVKAGARTFAAEAEAGEARTAAPAPVLAR</sequence>
<feature type="transmembrane region" description="Helical" evidence="1">
    <location>
        <begin position="66"/>
        <end position="87"/>
    </location>
</feature>
<evidence type="ECO:0008006" key="4">
    <source>
        <dbReference type="Google" id="ProtNLM"/>
    </source>
</evidence>
<keyword evidence="1" id="KW-0812">Transmembrane</keyword>
<evidence type="ECO:0000313" key="2">
    <source>
        <dbReference type="EMBL" id="GAA3048931.1"/>
    </source>
</evidence>
<organism evidence="2 3">
    <name type="scientific">Streptomyces glomeratus</name>
    <dbReference type="NCBI Taxonomy" id="284452"/>
    <lineage>
        <taxon>Bacteria</taxon>
        <taxon>Bacillati</taxon>
        <taxon>Actinomycetota</taxon>
        <taxon>Actinomycetes</taxon>
        <taxon>Kitasatosporales</taxon>
        <taxon>Streptomycetaceae</taxon>
        <taxon>Streptomyces</taxon>
    </lineage>
</organism>